<dbReference type="PANTHER" id="PTHR43791">
    <property type="entry name" value="PERMEASE-RELATED"/>
    <property type="match status" value="1"/>
</dbReference>
<feature type="compositionally biased region" description="Polar residues" evidence="6">
    <location>
        <begin position="14"/>
        <end position="29"/>
    </location>
</feature>
<evidence type="ECO:0000256" key="5">
    <source>
        <dbReference type="ARBA" id="ARBA00023136"/>
    </source>
</evidence>
<dbReference type="SUPFAM" id="SSF103473">
    <property type="entry name" value="MFS general substrate transporter"/>
    <property type="match status" value="1"/>
</dbReference>
<feature type="transmembrane region" description="Helical" evidence="7">
    <location>
        <begin position="313"/>
        <end position="333"/>
    </location>
</feature>
<accession>A0A0G2G9I5</accession>
<feature type="transmembrane region" description="Helical" evidence="7">
    <location>
        <begin position="286"/>
        <end position="306"/>
    </location>
</feature>
<evidence type="ECO:0000256" key="4">
    <source>
        <dbReference type="ARBA" id="ARBA00022989"/>
    </source>
</evidence>
<dbReference type="GO" id="GO:0016020">
    <property type="term" value="C:membrane"/>
    <property type="evidence" value="ECO:0007669"/>
    <property type="project" value="UniProtKB-SubCell"/>
</dbReference>
<dbReference type="AlphaFoldDB" id="A0A0G2G9I5"/>
<dbReference type="EMBL" id="LAQI01000256">
    <property type="protein sequence ID" value="KKY13810.1"/>
    <property type="molecule type" value="Genomic_DNA"/>
</dbReference>
<evidence type="ECO:0000313" key="9">
    <source>
        <dbReference type="Proteomes" id="UP000034182"/>
    </source>
</evidence>
<organism evidence="8 9">
    <name type="scientific">Diplodia seriata</name>
    <dbReference type="NCBI Taxonomy" id="420778"/>
    <lineage>
        <taxon>Eukaryota</taxon>
        <taxon>Fungi</taxon>
        <taxon>Dikarya</taxon>
        <taxon>Ascomycota</taxon>
        <taxon>Pezizomycotina</taxon>
        <taxon>Dothideomycetes</taxon>
        <taxon>Dothideomycetes incertae sedis</taxon>
        <taxon>Botryosphaeriales</taxon>
        <taxon>Botryosphaeriaceae</taxon>
        <taxon>Diplodia</taxon>
    </lineage>
</organism>
<dbReference type="PANTHER" id="PTHR43791:SF32">
    <property type="entry name" value="MAJOR FACILITATOR SUPERFAMILY (MFS) PROFILE DOMAIN-CONTAINING PROTEIN"/>
    <property type="match status" value="1"/>
</dbReference>
<feature type="transmembrane region" description="Helical" evidence="7">
    <location>
        <begin position="409"/>
        <end position="429"/>
    </location>
</feature>
<sequence length="455" mass="50903">MESKIPEIEENPSPVYNSEKPTGSDSYASSDCHPDWTDEEEKKLVRKIDLILMPLLILPFIALQLDRGNMGNAVTDGFLEDVGINQAQYNVGQQLLSAGIVVLEIPSNLVLYRLGPQVWISFQIFAWGLVALFQAFQKGLGAYLATRLLLGLMEAGFIPASLYAITTWYKTKEMSIEGLYTVVAGAIYMAFYPKSRDDPVPFTRITYFNDRERHIIAQRVILDDPSKVTGARKTISMEELRWALSDWTIYPHCLLTIAALAPSSTYSSYGPKQIISFGYEKLQSNALYSIGLWIQLFTSLGFSFWADKLKKRGIPVGTALALWWGFNLGALVVRHSDNHGKRLAMMVMALAFSNIWHPLNSSWLAINARSPADRSIKMACIVMSANLAGIVGSQIFQPSDSPTYTVGRTVNVILISVALFFCLLQNGLYRMLNILNKKKIKAGKAEENEVRKYML</sequence>
<keyword evidence="5 7" id="KW-0472">Membrane</keyword>
<reference evidence="8 9" key="2">
    <citation type="submission" date="2015-05" db="EMBL/GenBank/DDBJ databases">
        <title>Distinctive expansion of gene families associated with plant cell wall degradation and secondary metabolism in the genomes of grapevine trunk pathogens.</title>
        <authorList>
            <person name="Lawrence D.P."/>
            <person name="Travadon R."/>
            <person name="Rolshausen P.E."/>
            <person name="Baumgartner K."/>
        </authorList>
    </citation>
    <scope>NUCLEOTIDE SEQUENCE [LARGE SCALE GENOMIC DNA]</scope>
    <source>
        <strain evidence="8">DS831</strain>
    </source>
</reference>
<evidence type="ECO:0000256" key="1">
    <source>
        <dbReference type="ARBA" id="ARBA00004141"/>
    </source>
</evidence>
<evidence type="ECO:0000256" key="6">
    <source>
        <dbReference type="SAM" id="MobiDB-lite"/>
    </source>
</evidence>
<feature type="transmembrane region" description="Helical" evidence="7">
    <location>
        <begin position="175"/>
        <end position="192"/>
    </location>
</feature>
<keyword evidence="4 7" id="KW-1133">Transmembrane helix</keyword>
<dbReference type="Proteomes" id="UP000034182">
    <property type="component" value="Unassembled WGS sequence"/>
</dbReference>
<dbReference type="GO" id="GO:0022857">
    <property type="term" value="F:transmembrane transporter activity"/>
    <property type="evidence" value="ECO:0007669"/>
    <property type="project" value="TreeGrafter"/>
</dbReference>
<comment type="caution">
    <text evidence="8">The sequence shown here is derived from an EMBL/GenBank/DDBJ whole genome shotgun (WGS) entry which is preliminary data.</text>
</comment>
<comment type="subcellular location">
    <subcellularLocation>
        <location evidence="1">Membrane</location>
        <topology evidence="1">Multi-pass membrane protein</topology>
    </subcellularLocation>
</comment>
<dbReference type="InterPro" id="IPR036259">
    <property type="entry name" value="MFS_trans_sf"/>
</dbReference>
<keyword evidence="3 7" id="KW-0812">Transmembrane</keyword>
<feature type="transmembrane region" description="Helical" evidence="7">
    <location>
        <begin position="118"/>
        <end position="136"/>
    </location>
</feature>
<evidence type="ECO:0000256" key="3">
    <source>
        <dbReference type="ARBA" id="ARBA00022692"/>
    </source>
</evidence>
<feature type="transmembrane region" description="Helical" evidence="7">
    <location>
        <begin position="378"/>
        <end position="397"/>
    </location>
</feature>
<protein>
    <submittedName>
        <fullName evidence="8">Putative alternative sulfate transporter</fullName>
    </submittedName>
</protein>
<proteinExistence type="predicted"/>
<feature type="region of interest" description="Disordered" evidence="6">
    <location>
        <begin position="1"/>
        <end position="35"/>
    </location>
</feature>
<evidence type="ECO:0000313" key="8">
    <source>
        <dbReference type="EMBL" id="KKY13810.1"/>
    </source>
</evidence>
<dbReference type="Gene3D" id="1.20.1250.20">
    <property type="entry name" value="MFS general substrate transporter like domains"/>
    <property type="match status" value="2"/>
</dbReference>
<gene>
    <name evidence="8" type="ORF">UCDDS831_g08635</name>
</gene>
<feature type="transmembrane region" description="Helical" evidence="7">
    <location>
        <begin position="345"/>
        <end position="366"/>
    </location>
</feature>
<feature type="transmembrane region" description="Helical" evidence="7">
    <location>
        <begin position="148"/>
        <end position="169"/>
    </location>
</feature>
<keyword evidence="2" id="KW-0813">Transport</keyword>
<evidence type="ECO:0000256" key="7">
    <source>
        <dbReference type="SAM" id="Phobius"/>
    </source>
</evidence>
<name>A0A0G2G9I5_9PEZI</name>
<evidence type="ECO:0000256" key="2">
    <source>
        <dbReference type="ARBA" id="ARBA00022448"/>
    </source>
</evidence>
<reference evidence="8 9" key="1">
    <citation type="submission" date="2015-03" db="EMBL/GenBank/DDBJ databases">
        <authorList>
            <person name="Morales-Cruz A."/>
            <person name="Amrine K.C."/>
            <person name="Cantu D."/>
        </authorList>
    </citation>
    <scope>NUCLEOTIDE SEQUENCE [LARGE SCALE GENOMIC DNA]</scope>
    <source>
        <strain evidence="8">DS831</strain>
    </source>
</reference>